<dbReference type="PANTHER" id="PTHR48051:SF1">
    <property type="entry name" value="RAS SUPPRESSOR PROTEIN 1"/>
    <property type="match status" value="1"/>
</dbReference>
<gene>
    <name evidence="3" type="ORF">J2W48_004034</name>
</gene>
<dbReference type="InterPro" id="IPR032675">
    <property type="entry name" value="LRR_dom_sf"/>
</dbReference>
<dbReference type="InterPro" id="IPR050216">
    <property type="entry name" value="LRR_domain-containing"/>
</dbReference>
<dbReference type="SUPFAM" id="SSF52058">
    <property type="entry name" value="L domain-like"/>
    <property type="match status" value="1"/>
</dbReference>
<comment type="caution">
    <text evidence="3">The sequence shown here is derived from an EMBL/GenBank/DDBJ whole genome shotgun (WGS) entry which is preliminary data.</text>
</comment>
<keyword evidence="4" id="KW-1185">Reference proteome</keyword>
<reference evidence="3 4" key="1">
    <citation type="submission" date="2023-07" db="EMBL/GenBank/DDBJ databases">
        <title>Sorghum-associated microbial communities from plants grown in Nebraska, USA.</title>
        <authorList>
            <person name="Schachtman D."/>
        </authorList>
    </citation>
    <scope>NUCLEOTIDE SEQUENCE [LARGE SCALE GENOMIC DNA]</scope>
    <source>
        <strain evidence="3 4">4129</strain>
    </source>
</reference>
<sequence>MINLYILAPVLLLGFLLVAQTQNTAKYKYMFRNTILSKSKKYELAPVLRGRVYYPRYFYIPLLKQYMVYSDLDESGDYRVSKMEIKPNGKTYSLLDENGNNLVVLKTPLSFSNRSGCFYGPTSYIPLLQTGKPEELPYDQIHNSALNLGQRDFEKLFIQLYTSSEYIEFINLRVLGDQVHEAGVVFKRQGKIEILLSGVRDSRMVRRFQEDTKRNNFDDYYLPDISKKETFPQSEPAIEMIWLETTNTNPFVHWRIGFKREFSIEKYKTQYSSGWQGIMELGGIPIYAPGEASGTAYVRFKTKGETFRIKILDVEKASLIPAYNLGLRTFQLPKIIRTKNSLVFMESVQNGGSNRLGGGVFVVRPTTNTNPSADIPSDMTEQHFNSLPITLQEALLDLDNTGGLKITSKHITKWIPEIERLKNLTHLELNTAMADIPDEIATFTKLKELTIQHGKISRISSKLSELKELENLNLFSNKLTEFPNVILELKNLKRLQIGANKISSLPEEINQLENLENLDIVLTNITTLPSSMIEMKKLYIFDGQVLENKMPAEYKHLFDYMKHIKYSPIT</sequence>
<dbReference type="RefSeq" id="WP_310283505.1">
    <property type="nucleotide sequence ID" value="NZ_JAVDWQ010000018.1"/>
</dbReference>
<evidence type="ECO:0008006" key="5">
    <source>
        <dbReference type="Google" id="ProtNLM"/>
    </source>
</evidence>
<protein>
    <recommendedName>
        <fullName evidence="5">Leucine-rich repeat domain-containing protein</fullName>
    </recommendedName>
</protein>
<keyword evidence="1" id="KW-0433">Leucine-rich repeat</keyword>
<proteinExistence type="predicted"/>
<evidence type="ECO:0000256" key="1">
    <source>
        <dbReference type="ARBA" id="ARBA00022614"/>
    </source>
</evidence>
<dbReference type="PROSITE" id="PS51450">
    <property type="entry name" value="LRR"/>
    <property type="match status" value="2"/>
</dbReference>
<evidence type="ECO:0000313" key="4">
    <source>
        <dbReference type="Proteomes" id="UP001269081"/>
    </source>
</evidence>
<dbReference type="PANTHER" id="PTHR48051">
    <property type="match status" value="1"/>
</dbReference>
<evidence type="ECO:0000256" key="2">
    <source>
        <dbReference type="ARBA" id="ARBA00022737"/>
    </source>
</evidence>
<dbReference type="Proteomes" id="UP001269081">
    <property type="component" value="Unassembled WGS sequence"/>
</dbReference>
<name>A0ABU1YCV5_9FLAO</name>
<dbReference type="Gene3D" id="3.80.10.10">
    <property type="entry name" value="Ribonuclease Inhibitor"/>
    <property type="match status" value="1"/>
</dbReference>
<keyword evidence="2" id="KW-0677">Repeat</keyword>
<accession>A0ABU1YCV5</accession>
<evidence type="ECO:0000313" key="3">
    <source>
        <dbReference type="EMBL" id="MDR7212077.1"/>
    </source>
</evidence>
<dbReference type="InterPro" id="IPR001611">
    <property type="entry name" value="Leu-rich_rpt"/>
</dbReference>
<dbReference type="EMBL" id="JAVDWQ010000018">
    <property type="protein sequence ID" value="MDR7212077.1"/>
    <property type="molecule type" value="Genomic_DNA"/>
</dbReference>
<organism evidence="3 4">
    <name type="scientific">Flavobacterium piscis</name>
    <dbReference type="NCBI Taxonomy" id="1114874"/>
    <lineage>
        <taxon>Bacteria</taxon>
        <taxon>Pseudomonadati</taxon>
        <taxon>Bacteroidota</taxon>
        <taxon>Flavobacteriia</taxon>
        <taxon>Flavobacteriales</taxon>
        <taxon>Flavobacteriaceae</taxon>
        <taxon>Flavobacterium</taxon>
    </lineage>
</organism>